<proteinExistence type="predicted"/>
<keyword evidence="2" id="KW-0812">Transmembrane</keyword>
<dbReference type="eggNOG" id="COG0457">
    <property type="taxonomic scope" value="Bacteria"/>
</dbReference>
<dbReference type="STRING" id="879243.Poras_1065"/>
<evidence type="ECO:0000256" key="1">
    <source>
        <dbReference type="PROSITE-ProRule" id="PRU00339"/>
    </source>
</evidence>
<gene>
    <name evidence="3" type="ordered locus">Poras_1065</name>
</gene>
<keyword evidence="2" id="KW-1133">Transmembrane helix</keyword>
<dbReference type="HOGENOM" id="CLU_1049113_0_0_10"/>
<dbReference type="EMBL" id="CP002689">
    <property type="protein sequence ID" value="AEE13007.1"/>
    <property type="molecule type" value="Genomic_DNA"/>
</dbReference>
<dbReference type="InterPro" id="IPR019734">
    <property type="entry name" value="TPR_rpt"/>
</dbReference>
<sequence>MMMLLVELLVLCSCSRADLVEGAQPEALVQADAAYANGRYEQAAEMYSHLAQESEEQESLQSLCYYRAGVAYNDVEQRGRAIVNYRRALLLAPDYSEARHNLRLVEEARMNMPAMEYPIVRRWSDACAYAVPMNGWLVASIVLFVASIVTCLAFFLGHSRRVRRGSFYAMLALIVLWGCTLLMILHRRHYDQQTDVAVLCSVKAPLYALEDDPSVATPMMELYDGAEMCIDVEDRGQAYLAVTLPDGISGQIARTAIEKVVSAQK</sequence>
<feature type="repeat" description="TPR" evidence="1">
    <location>
        <begin position="62"/>
        <end position="95"/>
    </location>
</feature>
<keyword evidence="2" id="KW-0472">Membrane</keyword>
<keyword evidence="1" id="KW-0802">TPR repeat</keyword>
<organism evidence="3 4">
    <name type="scientific">Porphyromonas asaccharolytica (strain ATCC 25260 / DSM 20707 / BCRC 10618 / CCUG 7834 / JCM 6326 / LMG 13178 / VPI 4198 / B440)</name>
    <name type="common">Bacteroides asaccharolyticus</name>
    <dbReference type="NCBI Taxonomy" id="879243"/>
    <lineage>
        <taxon>Bacteria</taxon>
        <taxon>Pseudomonadati</taxon>
        <taxon>Bacteroidota</taxon>
        <taxon>Bacteroidia</taxon>
        <taxon>Bacteroidales</taxon>
        <taxon>Porphyromonadaceae</taxon>
        <taxon>Porphyromonas</taxon>
    </lineage>
</organism>
<name>F4KKZ5_PORAD</name>
<dbReference type="SUPFAM" id="SSF48452">
    <property type="entry name" value="TPR-like"/>
    <property type="match status" value="1"/>
</dbReference>
<feature type="transmembrane region" description="Helical" evidence="2">
    <location>
        <begin position="167"/>
        <end position="185"/>
    </location>
</feature>
<dbReference type="Gene3D" id="1.25.40.10">
    <property type="entry name" value="Tetratricopeptide repeat domain"/>
    <property type="match status" value="1"/>
</dbReference>
<evidence type="ECO:0000313" key="4">
    <source>
        <dbReference type="Proteomes" id="UP000006545"/>
    </source>
</evidence>
<dbReference type="Proteomes" id="UP000006545">
    <property type="component" value="Chromosome"/>
</dbReference>
<reference evidence="4" key="1">
    <citation type="submission" date="2011-04" db="EMBL/GenBank/DDBJ databases">
        <title>The complete genome of Porphyromonas asaccharolytica DSM 20707.</title>
        <authorList>
            <person name="Lucas S."/>
            <person name="Han J."/>
            <person name="Lapidus A."/>
            <person name="Bruce D."/>
            <person name="Goodwin L."/>
            <person name="Pitluck S."/>
            <person name="Peters L."/>
            <person name="Kyrpides N."/>
            <person name="Mavromatis K."/>
            <person name="Ivanova N."/>
            <person name="Ovchinnikova G."/>
            <person name="Pagani I."/>
            <person name="Lu M."/>
            <person name="Detter J.C."/>
            <person name="Tapia R."/>
            <person name="Han C."/>
            <person name="Land M."/>
            <person name="Hauser L."/>
            <person name="Markowitz V."/>
            <person name="Cheng J.-F."/>
            <person name="Hugenholtz P."/>
            <person name="Woyke T."/>
            <person name="Wu D."/>
            <person name="Gronow S."/>
            <person name="Wellnitz S."/>
            <person name="Brambilla E."/>
            <person name="Klenk H.-P."/>
            <person name="Eisen J.A."/>
        </authorList>
    </citation>
    <scope>NUCLEOTIDE SEQUENCE [LARGE SCALE GENOMIC DNA]</scope>
    <source>
        <strain evidence="4">ATCC 25260 / DSM 20707 / VPI 4198</strain>
    </source>
</reference>
<evidence type="ECO:0000256" key="2">
    <source>
        <dbReference type="SAM" id="Phobius"/>
    </source>
</evidence>
<feature type="transmembrane region" description="Helical" evidence="2">
    <location>
        <begin position="136"/>
        <end position="155"/>
    </location>
</feature>
<keyword evidence="4" id="KW-1185">Reference proteome</keyword>
<dbReference type="KEGG" id="pah:Poras_1065"/>
<evidence type="ECO:0000313" key="3">
    <source>
        <dbReference type="EMBL" id="AEE13007.1"/>
    </source>
</evidence>
<dbReference type="AlphaFoldDB" id="F4KKZ5"/>
<dbReference type="InterPro" id="IPR011990">
    <property type="entry name" value="TPR-like_helical_dom_sf"/>
</dbReference>
<dbReference type="PROSITE" id="PS50005">
    <property type="entry name" value="TPR"/>
    <property type="match status" value="1"/>
</dbReference>
<protein>
    <submittedName>
        <fullName evidence="3">Uncharacterized protein</fullName>
    </submittedName>
</protein>
<accession>F4KKZ5</accession>